<dbReference type="Pfam" id="PF02358">
    <property type="entry name" value="Trehalose_PPase"/>
    <property type="match status" value="1"/>
</dbReference>
<dbReference type="NCBIfam" id="TIGR01484">
    <property type="entry name" value="HAD-SF-IIB"/>
    <property type="match status" value="1"/>
</dbReference>
<dbReference type="GO" id="GO:0004805">
    <property type="term" value="F:trehalose-phosphatase activity"/>
    <property type="evidence" value="ECO:0007669"/>
    <property type="project" value="UniProtKB-EC"/>
</dbReference>
<dbReference type="EC" id="3.1.3.12" evidence="6"/>
<keyword evidence="4 6" id="KW-0378">Hydrolase</keyword>
<comment type="cofactor">
    <cofactor evidence="6">
        <name>Mg(2+)</name>
        <dbReference type="ChEBI" id="CHEBI:18420"/>
    </cofactor>
</comment>
<dbReference type="InterPro" id="IPR036412">
    <property type="entry name" value="HAD-like_sf"/>
</dbReference>
<comment type="catalytic activity">
    <reaction evidence="1 6">
        <text>alpha,alpha-trehalose 6-phosphate + H2O = alpha,alpha-trehalose + phosphate</text>
        <dbReference type="Rhea" id="RHEA:23420"/>
        <dbReference type="ChEBI" id="CHEBI:15377"/>
        <dbReference type="ChEBI" id="CHEBI:16551"/>
        <dbReference type="ChEBI" id="CHEBI:43474"/>
        <dbReference type="ChEBI" id="CHEBI:58429"/>
        <dbReference type="EC" id="3.1.3.12"/>
    </reaction>
</comment>
<evidence type="ECO:0000256" key="2">
    <source>
        <dbReference type="ARBA" id="ARBA00005199"/>
    </source>
</evidence>
<dbReference type="SUPFAM" id="SSF56784">
    <property type="entry name" value="HAD-like"/>
    <property type="match status" value="1"/>
</dbReference>
<gene>
    <name evidence="7" type="primary">otsB</name>
    <name evidence="7" type="ORF">FPZ11_05100</name>
</gene>
<sequence>MTVATTSADAQALKDALARLAATPRLLVALDFDGTVSPLVDNPSDSRVLPEARAALTELERMPDTWFAFVSGRPLANLVRVTEADDEVLLIASHGVEVRLEGGAVDVGLDDDEQARLAALSARLDAIVARTPGSKLEHKPVGLGLHTRGVPAEAAARADEAARDAAREVGGTFLERAGKDILEFSVRDATKGDGLQRLRRHVDATGMLFAGDDVTDEDGFAALGHDDIGIKVGQGETRARFRVADPDAVAGLLSQLVSLRRR</sequence>
<dbReference type="PANTHER" id="PTHR43768">
    <property type="entry name" value="TREHALOSE 6-PHOSPHATE PHOSPHATASE"/>
    <property type="match status" value="1"/>
</dbReference>
<dbReference type="InterPro" id="IPR006379">
    <property type="entry name" value="HAD-SF_hydro_IIB"/>
</dbReference>
<dbReference type="InterPro" id="IPR023214">
    <property type="entry name" value="HAD_sf"/>
</dbReference>
<accession>A0A5B8M1T7</accession>
<dbReference type="AlphaFoldDB" id="A0A5B8M1T7"/>
<evidence type="ECO:0000313" key="7">
    <source>
        <dbReference type="EMBL" id="QDZ14226.1"/>
    </source>
</evidence>
<dbReference type="EMBL" id="CP042305">
    <property type="protein sequence ID" value="QDZ14226.1"/>
    <property type="molecule type" value="Genomic_DNA"/>
</dbReference>
<name>A0A5B8M1T7_9MICO</name>
<evidence type="ECO:0000256" key="1">
    <source>
        <dbReference type="ARBA" id="ARBA00000500"/>
    </source>
</evidence>
<dbReference type="KEGG" id="huw:FPZ11_05100"/>
<dbReference type="InterPro" id="IPR044651">
    <property type="entry name" value="OTSB-like"/>
</dbReference>
<proteinExistence type="inferred from homology"/>
<comment type="function">
    <text evidence="5 6">Removes the phosphate from trehalose 6-phosphate to produce free trehalose.</text>
</comment>
<dbReference type="PANTHER" id="PTHR43768:SF3">
    <property type="entry name" value="TREHALOSE 6-PHOSPHATE PHOSPHATASE"/>
    <property type="match status" value="1"/>
</dbReference>
<comment type="similarity">
    <text evidence="3 6">Belongs to the trehalose phosphatase family.</text>
</comment>
<evidence type="ECO:0000313" key="8">
    <source>
        <dbReference type="Proteomes" id="UP000320216"/>
    </source>
</evidence>
<dbReference type="Gene3D" id="3.40.50.1000">
    <property type="entry name" value="HAD superfamily/HAD-like"/>
    <property type="match status" value="1"/>
</dbReference>
<keyword evidence="6" id="KW-0479">Metal-binding</keyword>
<dbReference type="UniPathway" id="UPA00299"/>
<evidence type="ECO:0000256" key="4">
    <source>
        <dbReference type="ARBA" id="ARBA00022801"/>
    </source>
</evidence>
<dbReference type="GO" id="GO:0005992">
    <property type="term" value="P:trehalose biosynthetic process"/>
    <property type="evidence" value="ECO:0007669"/>
    <property type="project" value="UniProtKB-UniPathway"/>
</dbReference>
<comment type="pathway">
    <text evidence="2 6">Glycan biosynthesis; trehalose biosynthesis.</text>
</comment>
<dbReference type="Proteomes" id="UP000320216">
    <property type="component" value="Chromosome"/>
</dbReference>
<protein>
    <recommendedName>
        <fullName evidence="6">Trehalose 6-phosphate phosphatase</fullName>
        <ecNumber evidence="6">3.1.3.12</ecNumber>
    </recommendedName>
</protein>
<evidence type="ECO:0000256" key="6">
    <source>
        <dbReference type="RuleBase" id="RU361117"/>
    </source>
</evidence>
<dbReference type="InterPro" id="IPR003337">
    <property type="entry name" value="Trehalose_PPase"/>
</dbReference>
<evidence type="ECO:0000256" key="3">
    <source>
        <dbReference type="ARBA" id="ARBA00008770"/>
    </source>
</evidence>
<keyword evidence="8" id="KW-1185">Reference proteome</keyword>
<evidence type="ECO:0000256" key="5">
    <source>
        <dbReference type="ARBA" id="ARBA00024179"/>
    </source>
</evidence>
<organism evidence="7 8">
    <name type="scientific">Humibacter ginsenosidimutans</name>
    <dbReference type="NCBI Taxonomy" id="2599293"/>
    <lineage>
        <taxon>Bacteria</taxon>
        <taxon>Bacillati</taxon>
        <taxon>Actinomycetota</taxon>
        <taxon>Actinomycetes</taxon>
        <taxon>Micrococcales</taxon>
        <taxon>Microbacteriaceae</taxon>
        <taxon>Humibacter</taxon>
    </lineage>
</organism>
<dbReference type="Gene3D" id="3.30.70.1020">
    <property type="entry name" value="Trehalose-6-phosphate phosphatase related protein, domain 2"/>
    <property type="match status" value="1"/>
</dbReference>
<dbReference type="GO" id="GO:0046872">
    <property type="term" value="F:metal ion binding"/>
    <property type="evidence" value="ECO:0007669"/>
    <property type="project" value="UniProtKB-KW"/>
</dbReference>
<dbReference type="NCBIfam" id="TIGR00685">
    <property type="entry name" value="T6PP"/>
    <property type="match status" value="1"/>
</dbReference>
<keyword evidence="6" id="KW-0460">Magnesium</keyword>
<reference evidence="7 8" key="1">
    <citation type="submission" date="2019-07" db="EMBL/GenBank/DDBJ databases">
        <title>Full genome sequence of Humibacter sp. WJ7-1.</title>
        <authorList>
            <person name="Im W.-T."/>
        </authorList>
    </citation>
    <scope>NUCLEOTIDE SEQUENCE [LARGE SCALE GENOMIC DNA]</scope>
    <source>
        <strain evidence="7 8">WJ7-1</strain>
    </source>
</reference>
<dbReference type="OrthoDB" id="9816160at2"/>